<evidence type="ECO:0000256" key="4">
    <source>
        <dbReference type="ARBA" id="ARBA00023125"/>
    </source>
</evidence>
<organism evidence="8 9">
    <name type="scientific">Aspergillus pseudonomiae</name>
    <dbReference type="NCBI Taxonomy" id="1506151"/>
    <lineage>
        <taxon>Eukaryota</taxon>
        <taxon>Fungi</taxon>
        <taxon>Dikarya</taxon>
        <taxon>Ascomycota</taxon>
        <taxon>Pezizomycotina</taxon>
        <taxon>Eurotiomycetes</taxon>
        <taxon>Eurotiomycetidae</taxon>
        <taxon>Eurotiales</taxon>
        <taxon>Aspergillaceae</taxon>
        <taxon>Aspergillus</taxon>
        <taxon>Aspergillus subgen. Circumdati</taxon>
    </lineage>
</organism>
<keyword evidence="1" id="KW-0479">Metal-binding</keyword>
<dbReference type="SUPFAM" id="SSF57701">
    <property type="entry name" value="Zn2/Cys6 DNA-binding domain"/>
    <property type="match status" value="1"/>
</dbReference>
<gene>
    <name evidence="8" type="ORF">BDV37DRAFT_278709</name>
</gene>
<evidence type="ECO:0000256" key="6">
    <source>
        <dbReference type="ARBA" id="ARBA00023242"/>
    </source>
</evidence>
<protein>
    <recommendedName>
        <fullName evidence="7">Zn(2)-C6 fungal-type domain-containing protein</fullName>
    </recommendedName>
</protein>
<dbReference type="CDD" id="cd00067">
    <property type="entry name" value="GAL4"/>
    <property type="match status" value="1"/>
</dbReference>
<reference evidence="8 9" key="1">
    <citation type="submission" date="2019-04" db="EMBL/GenBank/DDBJ databases">
        <authorList>
            <consortium name="DOE Joint Genome Institute"/>
            <person name="Mondo S."/>
            <person name="Kjaerbolling I."/>
            <person name="Vesth T."/>
            <person name="Frisvad J.C."/>
            <person name="Nybo J.L."/>
            <person name="Theobald S."/>
            <person name="Kildgaard S."/>
            <person name="Isbrandt T."/>
            <person name="Kuo A."/>
            <person name="Sato A."/>
            <person name="Lyhne E.K."/>
            <person name="Kogle M.E."/>
            <person name="Wiebenga A."/>
            <person name="Kun R.S."/>
            <person name="Lubbers R.J."/>
            <person name="Makela M.R."/>
            <person name="Barry K."/>
            <person name="Chovatia M."/>
            <person name="Clum A."/>
            <person name="Daum C."/>
            <person name="Haridas S."/>
            <person name="He G."/>
            <person name="LaButti K."/>
            <person name="Lipzen A."/>
            <person name="Riley R."/>
            <person name="Salamov A."/>
            <person name="Simmons B.A."/>
            <person name="Magnuson J.K."/>
            <person name="Henrissat B."/>
            <person name="Mortensen U.H."/>
            <person name="Larsen T.O."/>
            <person name="Devries R.P."/>
            <person name="Grigoriev I.V."/>
            <person name="Machida M."/>
            <person name="Baker S.E."/>
            <person name="Andersen M.R."/>
            <person name="Cantor M.N."/>
            <person name="Hua S.X."/>
        </authorList>
    </citation>
    <scope>NUCLEOTIDE SEQUENCE [LARGE SCALE GENOMIC DNA]</scope>
    <source>
        <strain evidence="8 9">CBS 119388</strain>
    </source>
</reference>
<evidence type="ECO:0000259" key="7">
    <source>
        <dbReference type="PROSITE" id="PS50048"/>
    </source>
</evidence>
<dbReference type="Gene3D" id="4.10.240.10">
    <property type="entry name" value="Zn(2)-C6 fungal-type DNA-binding domain"/>
    <property type="match status" value="1"/>
</dbReference>
<dbReference type="InterPro" id="IPR052360">
    <property type="entry name" value="Transcr_Regulatory_Proteins"/>
</dbReference>
<keyword evidence="5" id="KW-0804">Transcription</keyword>
<evidence type="ECO:0000256" key="3">
    <source>
        <dbReference type="ARBA" id="ARBA00023015"/>
    </source>
</evidence>
<sequence length="482" mass="54465">MNNSRKAPRVCGSKVKTGCITCKKRRIKCDEGRPICQRCTSAGRPCSYTAIPKSKSSPALRVVVYRAPESRSSFLTSDEERQSFDFFLHQTRYRFPADFSDPVLQAAHSEEALTHAVISFGALQQVYEYSDDPFFISPLAQFAMRDYGRALRYVRTRLGDGGRDLALVCCVLFACFECMRGCPRAAVVHIKSGLDILLRCVEGLEWNVVSRETMLSLFMRLDNQLVGLLGTSLPQTLKRDGERGPSILSRIDIECNGGDVERSLDAVLNSIFHDRLNMAISIENPSTVVLPLDQGRTLRYLKEWHGRLMKPTPSPGRSSQPETSYSHGEDLDLMQIWYIIGQMYVAVKANSPESVWDQFRTEFNTIVSLAESYLSRMRQLSQKRAFSFDLGIVSPLYIVGVRCRDIQIRRRAICLLETCKRREILWDSTITAMTARQVMEFEESSAIGPQKLRQRVKTVTAVLDDDNGVSVKFASSFRISLA</sequence>
<dbReference type="Proteomes" id="UP000325579">
    <property type="component" value="Unassembled WGS sequence"/>
</dbReference>
<dbReference type="InterPro" id="IPR021858">
    <property type="entry name" value="Fun_TF"/>
</dbReference>
<dbReference type="EMBL" id="ML736742">
    <property type="protein sequence ID" value="KAE8408701.1"/>
    <property type="molecule type" value="Genomic_DNA"/>
</dbReference>
<keyword evidence="4" id="KW-0238">DNA-binding</keyword>
<dbReference type="GO" id="GO:0000981">
    <property type="term" value="F:DNA-binding transcription factor activity, RNA polymerase II-specific"/>
    <property type="evidence" value="ECO:0007669"/>
    <property type="project" value="InterPro"/>
</dbReference>
<accession>A0A5N7DQI8</accession>
<dbReference type="SMART" id="SM00066">
    <property type="entry name" value="GAL4"/>
    <property type="match status" value="1"/>
</dbReference>
<name>A0A5N7DQI8_9EURO</name>
<dbReference type="GO" id="GO:0003677">
    <property type="term" value="F:DNA binding"/>
    <property type="evidence" value="ECO:0007669"/>
    <property type="project" value="UniProtKB-KW"/>
</dbReference>
<dbReference type="RefSeq" id="XP_031946020.1">
    <property type="nucleotide sequence ID" value="XM_032086136.1"/>
</dbReference>
<dbReference type="PROSITE" id="PS00463">
    <property type="entry name" value="ZN2_CY6_FUNGAL_1"/>
    <property type="match status" value="1"/>
</dbReference>
<keyword evidence="3" id="KW-0805">Transcription regulation</keyword>
<dbReference type="PANTHER" id="PTHR36206">
    <property type="entry name" value="ASPERCRYPTIN BIOSYNTHESIS CLUSTER-SPECIFIC TRANSCRIPTION REGULATOR ATNN-RELATED"/>
    <property type="match status" value="1"/>
</dbReference>
<dbReference type="GeneID" id="43670827"/>
<evidence type="ECO:0000256" key="2">
    <source>
        <dbReference type="ARBA" id="ARBA00022833"/>
    </source>
</evidence>
<dbReference type="InterPro" id="IPR036864">
    <property type="entry name" value="Zn2-C6_fun-type_DNA-bd_sf"/>
</dbReference>
<dbReference type="OrthoDB" id="2593732at2759"/>
<keyword evidence="6" id="KW-0539">Nucleus</keyword>
<feature type="domain" description="Zn(2)-C6 fungal-type" evidence="7">
    <location>
        <begin position="18"/>
        <end position="48"/>
    </location>
</feature>
<evidence type="ECO:0000256" key="1">
    <source>
        <dbReference type="ARBA" id="ARBA00022723"/>
    </source>
</evidence>
<dbReference type="Pfam" id="PF11951">
    <property type="entry name" value="Fungal_trans_2"/>
    <property type="match status" value="1"/>
</dbReference>
<proteinExistence type="predicted"/>
<dbReference type="InterPro" id="IPR001138">
    <property type="entry name" value="Zn2Cys6_DnaBD"/>
</dbReference>
<keyword evidence="9" id="KW-1185">Reference proteome</keyword>
<keyword evidence="2" id="KW-0862">Zinc</keyword>
<dbReference type="PANTHER" id="PTHR36206:SF12">
    <property type="entry name" value="ASPERCRYPTIN BIOSYNTHESIS CLUSTER-SPECIFIC TRANSCRIPTION REGULATOR ATNN-RELATED"/>
    <property type="match status" value="1"/>
</dbReference>
<evidence type="ECO:0000313" key="9">
    <source>
        <dbReference type="Proteomes" id="UP000325579"/>
    </source>
</evidence>
<evidence type="ECO:0000256" key="5">
    <source>
        <dbReference type="ARBA" id="ARBA00023163"/>
    </source>
</evidence>
<dbReference type="AlphaFoldDB" id="A0A5N7DQI8"/>
<dbReference type="PROSITE" id="PS50048">
    <property type="entry name" value="ZN2_CY6_FUNGAL_2"/>
    <property type="match status" value="1"/>
</dbReference>
<evidence type="ECO:0000313" key="8">
    <source>
        <dbReference type="EMBL" id="KAE8408701.1"/>
    </source>
</evidence>
<dbReference type="GO" id="GO:0008270">
    <property type="term" value="F:zinc ion binding"/>
    <property type="evidence" value="ECO:0007669"/>
    <property type="project" value="InterPro"/>
</dbReference>
<dbReference type="GO" id="GO:0009893">
    <property type="term" value="P:positive regulation of metabolic process"/>
    <property type="evidence" value="ECO:0007669"/>
    <property type="project" value="UniProtKB-ARBA"/>
</dbReference>
<dbReference type="Pfam" id="PF00172">
    <property type="entry name" value="Zn_clus"/>
    <property type="match status" value="1"/>
</dbReference>